<proteinExistence type="predicted"/>
<accession>A0ABN9UDK0</accession>
<keyword evidence="3" id="KW-1185">Reference proteome</keyword>
<feature type="signal peptide" evidence="1">
    <location>
        <begin position="1"/>
        <end position="29"/>
    </location>
</feature>
<sequence>MSMRECRRNAWVFTLLGISVLCSCTPTDGFTVTPSSPVTGDAEELVIAAPVVVNLQLRQSSPGMVRLAEASRVTTLVTTAYNTAVFVPCHDLVDYKVALLSKLAKVSPYPIVVGYDVSDQRTIPPAQLAMLNVALEGAKYEPQIVQMSYRALLLKHGEKISNYLGVYQTNPAKLGIMDWFNASRYSHLWHLEDDVWAPGLDTIISEWQSTSSDLIIKDSSRLPSWASGNWRIGDPSMIARGRFVYCNPSAFRMSKRFARSVLQTIQDSSTTNHHELWFPYVVDRWGLSWTSLRHAGQLRTNARSLGGGARCLDEVQDHSILLAHPIKCMRHQEQSA</sequence>
<feature type="chain" id="PRO_5046335460" description="Protein xylosyltransferase" evidence="1">
    <location>
        <begin position="30"/>
        <end position="336"/>
    </location>
</feature>
<gene>
    <name evidence="2" type="ORF">PCOR1329_LOCUS47619</name>
</gene>
<evidence type="ECO:0000313" key="3">
    <source>
        <dbReference type="Proteomes" id="UP001189429"/>
    </source>
</evidence>
<reference evidence="2" key="1">
    <citation type="submission" date="2023-10" db="EMBL/GenBank/DDBJ databases">
        <authorList>
            <person name="Chen Y."/>
            <person name="Shah S."/>
            <person name="Dougan E. K."/>
            <person name="Thang M."/>
            <person name="Chan C."/>
        </authorList>
    </citation>
    <scope>NUCLEOTIDE SEQUENCE [LARGE SCALE GENOMIC DNA]</scope>
</reference>
<protein>
    <recommendedName>
        <fullName evidence="4">Protein xylosyltransferase</fullName>
    </recommendedName>
</protein>
<organism evidence="2 3">
    <name type="scientific">Prorocentrum cordatum</name>
    <dbReference type="NCBI Taxonomy" id="2364126"/>
    <lineage>
        <taxon>Eukaryota</taxon>
        <taxon>Sar</taxon>
        <taxon>Alveolata</taxon>
        <taxon>Dinophyceae</taxon>
        <taxon>Prorocentrales</taxon>
        <taxon>Prorocentraceae</taxon>
        <taxon>Prorocentrum</taxon>
    </lineage>
</organism>
<dbReference type="PROSITE" id="PS51257">
    <property type="entry name" value="PROKAR_LIPOPROTEIN"/>
    <property type="match status" value="1"/>
</dbReference>
<keyword evidence="1" id="KW-0732">Signal</keyword>
<dbReference type="EMBL" id="CAUYUJ010015738">
    <property type="protein sequence ID" value="CAK0857515.1"/>
    <property type="molecule type" value="Genomic_DNA"/>
</dbReference>
<comment type="caution">
    <text evidence="2">The sequence shown here is derived from an EMBL/GenBank/DDBJ whole genome shotgun (WGS) entry which is preliminary data.</text>
</comment>
<evidence type="ECO:0000313" key="2">
    <source>
        <dbReference type="EMBL" id="CAK0857515.1"/>
    </source>
</evidence>
<name>A0ABN9UDK0_9DINO</name>
<evidence type="ECO:0008006" key="4">
    <source>
        <dbReference type="Google" id="ProtNLM"/>
    </source>
</evidence>
<dbReference type="Proteomes" id="UP001189429">
    <property type="component" value="Unassembled WGS sequence"/>
</dbReference>
<evidence type="ECO:0000256" key="1">
    <source>
        <dbReference type="SAM" id="SignalP"/>
    </source>
</evidence>